<keyword evidence="3" id="KW-0328">Glycosyltransferase</keyword>
<evidence type="ECO:0000313" key="7">
    <source>
        <dbReference type="EMBL" id="OGY43380.1"/>
    </source>
</evidence>
<dbReference type="GO" id="GO:0016020">
    <property type="term" value="C:membrane"/>
    <property type="evidence" value="ECO:0007669"/>
    <property type="project" value="UniProtKB-SubCell"/>
</dbReference>
<dbReference type="InterPro" id="IPR009695">
    <property type="entry name" value="Diacylglyc_glucosyltr_N"/>
</dbReference>
<dbReference type="GO" id="GO:0009247">
    <property type="term" value="P:glycolipid biosynthetic process"/>
    <property type="evidence" value="ECO:0007669"/>
    <property type="project" value="InterPro"/>
</dbReference>
<evidence type="ECO:0000313" key="8">
    <source>
        <dbReference type="Proteomes" id="UP000178930"/>
    </source>
</evidence>
<dbReference type="PANTHER" id="PTHR43025">
    <property type="entry name" value="MONOGALACTOSYLDIACYLGLYCEROL SYNTHASE"/>
    <property type="match status" value="1"/>
</dbReference>
<dbReference type="Pfam" id="PF06925">
    <property type="entry name" value="MGDG_synth"/>
    <property type="match status" value="1"/>
</dbReference>
<organism evidence="7 8">
    <name type="scientific">Candidatus Buchananbacteria bacterium RIFCSPHIGHO2_01_FULL_39_14</name>
    <dbReference type="NCBI Taxonomy" id="1797532"/>
    <lineage>
        <taxon>Bacteria</taxon>
        <taxon>Candidatus Buchananiibacteriota</taxon>
    </lineage>
</organism>
<evidence type="ECO:0000259" key="6">
    <source>
        <dbReference type="Pfam" id="PF06925"/>
    </source>
</evidence>
<comment type="subcellular location">
    <subcellularLocation>
        <location evidence="1">Membrane</location>
    </subcellularLocation>
</comment>
<evidence type="ECO:0000259" key="5">
    <source>
        <dbReference type="Pfam" id="PF04101"/>
    </source>
</evidence>
<dbReference type="InterPro" id="IPR007235">
    <property type="entry name" value="Glyco_trans_28_C"/>
</dbReference>
<gene>
    <name evidence="7" type="ORF">A2729_04365</name>
</gene>
<comment type="caution">
    <text evidence="7">The sequence shown here is derived from an EMBL/GenBank/DDBJ whole genome shotgun (WGS) entry which is preliminary data.</text>
</comment>
<evidence type="ECO:0008006" key="9">
    <source>
        <dbReference type="Google" id="ProtNLM"/>
    </source>
</evidence>
<comment type="similarity">
    <text evidence="2">Belongs to the glycosyltransferase 28 family.</text>
</comment>
<dbReference type="Pfam" id="PF04101">
    <property type="entry name" value="Glyco_tran_28_C"/>
    <property type="match status" value="1"/>
</dbReference>
<evidence type="ECO:0000256" key="4">
    <source>
        <dbReference type="ARBA" id="ARBA00022679"/>
    </source>
</evidence>
<accession>A0A1G1XUU9</accession>
<proteinExistence type="inferred from homology"/>
<dbReference type="PANTHER" id="PTHR43025:SF3">
    <property type="entry name" value="MONOGALACTOSYLDIACYLGLYCEROL SYNTHASE 1, CHLOROPLASTIC"/>
    <property type="match status" value="1"/>
</dbReference>
<reference evidence="7 8" key="1">
    <citation type="journal article" date="2016" name="Nat. Commun.">
        <title>Thousands of microbial genomes shed light on interconnected biogeochemical processes in an aquifer system.</title>
        <authorList>
            <person name="Anantharaman K."/>
            <person name="Brown C.T."/>
            <person name="Hug L.A."/>
            <person name="Sharon I."/>
            <person name="Castelle C.J."/>
            <person name="Probst A.J."/>
            <person name="Thomas B.C."/>
            <person name="Singh A."/>
            <person name="Wilkins M.J."/>
            <person name="Karaoz U."/>
            <person name="Brodie E.L."/>
            <person name="Williams K.H."/>
            <person name="Hubbard S.S."/>
            <person name="Banfield J.F."/>
        </authorList>
    </citation>
    <scope>NUCLEOTIDE SEQUENCE [LARGE SCALE GENOMIC DNA]</scope>
</reference>
<name>A0A1G1XUU9_9BACT</name>
<dbReference type="STRING" id="1797532.A2729_04365"/>
<evidence type="ECO:0000256" key="1">
    <source>
        <dbReference type="ARBA" id="ARBA00004370"/>
    </source>
</evidence>
<protein>
    <recommendedName>
        <fullName evidence="9">UDP-N-acetylglucosamine--LPS N-acetylglucosamine transferase</fullName>
    </recommendedName>
</protein>
<evidence type="ECO:0000256" key="3">
    <source>
        <dbReference type="ARBA" id="ARBA00022676"/>
    </source>
</evidence>
<dbReference type="SUPFAM" id="SSF53756">
    <property type="entry name" value="UDP-Glycosyltransferase/glycogen phosphorylase"/>
    <property type="match status" value="1"/>
</dbReference>
<dbReference type="Gene3D" id="3.40.50.2000">
    <property type="entry name" value="Glycogen Phosphorylase B"/>
    <property type="match status" value="1"/>
</dbReference>
<feature type="domain" description="Glycosyl transferase family 28 C-terminal" evidence="5">
    <location>
        <begin position="205"/>
        <end position="361"/>
    </location>
</feature>
<dbReference type="GO" id="GO:0016758">
    <property type="term" value="F:hexosyltransferase activity"/>
    <property type="evidence" value="ECO:0007669"/>
    <property type="project" value="InterPro"/>
</dbReference>
<keyword evidence="4" id="KW-0808">Transferase</keyword>
<dbReference type="EMBL" id="MHIB01000037">
    <property type="protein sequence ID" value="OGY43380.1"/>
    <property type="molecule type" value="Genomic_DNA"/>
</dbReference>
<sequence length="380" mass="42674">MKKVLIVYATGGMGHVKAAQAVEQAWREKYPAVEVKNVNIIDFANPLYKKVFVDGYNYISSKKPEIWGFLYRQFNNKENQKLPSYLSRLAISRRFIPFIRKFQPDFIIATHPLPMILVSYSKAKDVIDITSSMVVTDFGCHSFWVDPEVNYYFCATQDVARCLGGYGVKLGQMAVTGIPIEPKFAQNFDKKILQQKFGLNPNLFTLLIVGGQFNFSVLKTIISGVKKKNGDKIQFLVVAGRDVDLKESLDNSDFSKNHQVKIFGFIDNMHELMAVSDLIFSKAGGLTVSECLALGLPMIINKVIPGQEEDNVNFLVRKGAGIKVNNFSEIVKSVNQLIINPTKIQKMKKAAKSLGRPKSAEALADFVYKRISKPRTKLVN</sequence>
<dbReference type="Proteomes" id="UP000178930">
    <property type="component" value="Unassembled WGS sequence"/>
</dbReference>
<evidence type="ECO:0000256" key="2">
    <source>
        <dbReference type="ARBA" id="ARBA00006962"/>
    </source>
</evidence>
<dbReference type="AlphaFoldDB" id="A0A1G1XUU9"/>
<feature type="domain" description="Diacylglycerol glucosyltransferase N-terminal" evidence="6">
    <location>
        <begin position="15"/>
        <end position="180"/>
    </location>
</feature>
<dbReference type="InterPro" id="IPR050519">
    <property type="entry name" value="Glycosyltransf_28_UgtP"/>
</dbReference>